<dbReference type="GO" id="GO:0043565">
    <property type="term" value="F:sequence-specific DNA binding"/>
    <property type="evidence" value="ECO:0007669"/>
    <property type="project" value="InterPro"/>
</dbReference>
<proteinExistence type="predicted"/>
<evidence type="ECO:0000259" key="4">
    <source>
        <dbReference type="PROSITE" id="PS01124"/>
    </source>
</evidence>
<feature type="compositionally biased region" description="Basic and acidic residues" evidence="3">
    <location>
        <begin position="300"/>
        <end position="321"/>
    </location>
</feature>
<dbReference type="AlphaFoldDB" id="A0A939RUF6"/>
<dbReference type="PANTHER" id="PTHR11019:SF159">
    <property type="entry name" value="TRANSCRIPTIONAL REGULATOR-RELATED"/>
    <property type="match status" value="1"/>
</dbReference>
<gene>
    <name evidence="5" type="ORF">J4H91_10285</name>
</gene>
<comment type="caution">
    <text evidence="5">The sequence shown here is derived from an EMBL/GenBank/DDBJ whole genome shotgun (WGS) entry which is preliminary data.</text>
</comment>
<name>A0A939RUF6_9MICO</name>
<dbReference type="Proteomes" id="UP000664398">
    <property type="component" value="Unassembled WGS sequence"/>
</dbReference>
<reference evidence="5" key="1">
    <citation type="submission" date="2021-03" db="EMBL/GenBank/DDBJ databases">
        <title>Leucobacter chromiisoli sp. nov., isolated from chromium-containing soil of chemical plant.</title>
        <authorList>
            <person name="Xu Z."/>
        </authorList>
    </citation>
    <scope>NUCLEOTIDE SEQUENCE</scope>
    <source>
        <strain evidence="5">A2</strain>
    </source>
</reference>
<dbReference type="PANTHER" id="PTHR11019">
    <property type="entry name" value="HTH-TYPE TRANSCRIPTIONAL REGULATOR NIMR"/>
    <property type="match status" value="1"/>
</dbReference>
<evidence type="ECO:0000256" key="1">
    <source>
        <dbReference type="ARBA" id="ARBA00023015"/>
    </source>
</evidence>
<feature type="region of interest" description="Disordered" evidence="3">
    <location>
        <begin position="300"/>
        <end position="349"/>
    </location>
</feature>
<dbReference type="Gene3D" id="1.10.10.60">
    <property type="entry name" value="Homeodomain-like"/>
    <property type="match status" value="1"/>
</dbReference>
<feature type="domain" description="HTH araC/xylS-type" evidence="4">
    <location>
        <begin position="7"/>
        <end position="105"/>
    </location>
</feature>
<protein>
    <submittedName>
        <fullName evidence="5">Helix-turn-helix transcriptional regulator</fullName>
    </submittedName>
</protein>
<sequence>MTTDRRDRLRELLDAVLDENHRDLEDMAGGAHASRFHFARSISRAAGESPVAMRRRVMLERAAWQLRGGASVTEAAWGAGYDSAEGFSRAFARAFGHPPSTPASNHWLPSPNGIHFHPPTSLWVRAEEHSMNPLTEQLVRHDLDDTAVLLAAATELDADALARPHLPGNIVLEWDGEEASLGAVLEALVHAKEVWLAAIEGLDLPQRSEHPGVGELRERHERVAGRWLAAVRDIEQRGGWNDRLVDALCDPPESFVLGSVVAHVLTFAAHRRQVARLMLRREGIRVDDGDPIMWLRRLRGEAERDEGSAPEREGDPRRRAAAEAADADPSELRSPADAYTDQAHEGARP</sequence>
<evidence type="ECO:0000256" key="2">
    <source>
        <dbReference type="ARBA" id="ARBA00023163"/>
    </source>
</evidence>
<dbReference type="EMBL" id="JAGDYL010000017">
    <property type="protein sequence ID" value="MBO1805700.1"/>
    <property type="molecule type" value="Genomic_DNA"/>
</dbReference>
<dbReference type="SUPFAM" id="SSF46689">
    <property type="entry name" value="Homeodomain-like"/>
    <property type="match status" value="1"/>
</dbReference>
<organism evidence="5 6">
    <name type="scientific">Leucobacter ruminantium</name>
    <dbReference type="NCBI Taxonomy" id="1289170"/>
    <lineage>
        <taxon>Bacteria</taxon>
        <taxon>Bacillati</taxon>
        <taxon>Actinomycetota</taxon>
        <taxon>Actinomycetes</taxon>
        <taxon>Micrococcales</taxon>
        <taxon>Microbacteriaceae</taxon>
        <taxon>Leucobacter</taxon>
    </lineage>
</organism>
<evidence type="ECO:0000313" key="6">
    <source>
        <dbReference type="Proteomes" id="UP000664398"/>
    </source>
</evidence>
<keyword evidence="2" id="KW-0804">Transcription</keyword>
<accession>A0A939RUF6</accession>
<keyword evidence="6" id="KW-1185">Reference proteome</keyword>
<evidence type="ECO:0000313" key="5">
    <source>
        <dbReference type="EMBL" id="MBO1805700.1"/>
    </source>
</evidence>
<keyword evidence="1" id="KW-0805">Transcription regulation</keyword>
<dbReference type="RefSeq" id="WP_208046170.1">
    <property type="nucleotide sequence ID" value="NZ_JAGDYL010000017.1"/>
</dbReference>
<dbReference type="InterPro" id="IPR018060">
    <property type="entry name" value="HTH_AraC"/>
</dbReference>
<evidence type="ECO:0000256" key="3">
    <source>
        <dbReference type="SAM" id="MobiDB-lite"/>
    </source>
</evidence>
<dbReference type="SMART" id="SM00342">
    <property type="entry name" value="HTH_ARAC"/>
    <property type="match status" value="1"/>
</dbReference>
<dbReference type="PROSITE" id="PS01124">
    <property type="entry name" value="HTH_ARAC_FAMILY_2"/>
    <property type="match status" value="1"/>
</dbReference>
<dbReference type="Pfam" id="PF12833">
    <property type="entry name" value="HTH_18"/>
    <property type="match status" value="1"/>
</dbReference>
<dbReference type="GO" id="GO:0003700">
    <property type="term" value="F:DNA-binding transcription factor activity"/>
    <property type="evidence" value="ECO:0007669"/>
    <property type="project" value="InterPro"/>
</dbReference>
<dbReference type="InterPro" id="IPR009057">
    <property type="entry name" value="Homeodomain-like_sf"/>
</dbReference>